<name>D3DJ94_HYDTT</name>
<dbReference type="RefSeq" id="WP_012964076.1">
    <property type="nucleotide sequence ID" value="NC_013799.1"/>
</dbReference>
<dbReference type="STRING" id="608538.HTH_1446"/>
<dbReference type="KEGG" id="hte:Hydth_1434"/>
<evidence type="ECO:0000313" key="2">
    <source>
        <dbReference type="Proteomes" id="UP000002574"/>
    </source>
</evidence>
<accession>D3DJ94</accession>
<sequence length="91" mass="10227">MRKALIALLSIIGFGYSIDELYIRVRVESYEPKTGTLKVIGTSGACRGYKMNLISKPGSSQYQSLINREIYVLIDSSICQDGGTYRIKEER</sequence>
<dbReference type="EMBL" id="AP011112">
    <property type="protein sequence ID" value="BAI69896.1"/>
    <property type="molecule type" value="Genomic_DNA"/>
</dbReference>
<gene>
    <name evidence="1" type="ordered locus">HTH_1446</name>
</gene>
<dbReference type="KEGG" id="hth:HTH_1446"/>
<dbReference type="OrthoDB" id="15646at2"/>
<dbReference type="AlphaFoldDB" id="D3DJ94"/>
<evidence type="ECO:0000313" key="1">
    <source>
        <dbReference type="EMBL" id="BAI69896.1"/>
    </source>
</evidence>
<proteinExistence type="predicted"/>
<reference evidence="1 2" key="1">
    <citation type="journal article" date="2010" name="J. Bacteriol.">
        <title>Complete genome sequence of the thermophilic, obligately chemolithoautotrophic hydrogen-oxidizing bacterium Hydrogenobacter thermophilus TK-6.</title>
        <authorList>
            <person name="Arai H."/>
            <person name="Kanbe H."/>
            <person name="Ishii M."/>
            <person name="Igarashi Y."/>
        </authorList>
    </citation>
    <scope>NUCLEOTIDE SEQUENCE [LARGE SCALE GENOMIC DNA]</scope>
    <source>
        <strain evidence="2">DSM 6534 / IAM 12695 / TK-6 [Tokyo]</strain>
    </source>
</reference>
<keyword evidence="2" id="KW-1185">Reference proteome</keyword>
<protein>
    <submittedName>
        <fullName evidence="1">Uncharacterized protein</fullName>
    </submittedName>
</protein>
<dbReference type="Proteomes" id="UP000002574">
    <property type="component" value="Chromosome"/>
</dbReference>
<organism evidence="1 2">
    <name type="scientific">Hydrogenobacter thermophilus (strain DSM 6534 / IAM 12695 / TK-6)</name>
    <dbReference type="NCBI Taxonomy" id="608538"/>
    <lineage>
        <taxon>Bacteria</taxon>
        <taxon>Pseudomonadati</taxon>
        <taxon>Aquificota</taxon>
        <taxon>Aquificia</taxon>
        <taxon>Aquificales</taxon>
        <taxon>Aquificaceae</taxon>
        <taxon>Hydrogenobacter</taxon>
    </lineage>
</organism>